<gene>
    <name evidence="2" type="primary">CDC14A_3</name>
    <name evidence="2" type="ORF">PHYPSEUDO_014180</name>
</gene>
<sequence>MGRRSGLFPAPIEFLPRRFYLVVVRERPICSIHRTKDDNSNPAPTSERLLFPRTPGIQFVSLQEQLPSSSEFVLGIQQTIRFNSFLTSILSAATSPPEVEDPAALRHPEGSGPGDVHYFFLRRRHLREEIQAIHLICRWRLLHLQLPPREALAPFEHLPYLFSSFLSSSTSFDPPNLLVSLAGIAKGQEKELLGPVNAANSTSGSAWDALREHSDDEPNLWTISRRFVVYGRQGGAESGRRQTESKPDDESAELEDTISALKRRRVSLVVTLSKMHSDASTFASRGLEILDISSSISASPSMSPLNDKLPPSDEVLVSRFLEACEVTGGLIAVNGWSGSGCTSAATCIGCYLMKHANFTSQEAIGWLQLCRPAKIPMAWELFLGRMQSQMWLEGERFRRVGKGDPPDDITSSAASDSTHINIGKISLGRLSLLGTRDRDKHRADSHVASIPVSTCLSSRTQEPQQSPTAATTTAQLKRRPLTQGSTGTRRYHRSTDGTSLRADFALMHKFLHQTPTVSPSTANANTSSLHSVPSRPKASARPPDGTPANCTEALA</sequence>
<dbReference type="Proteomes" id="UP000694044">
    <property type="component" value="Unassembled WGS sequence"/>
</dbReference>
<feature type="compositionally biased region" description="Polar residues" evidence="1">
    <location>
        <begin position="515"/>
        <end position="531"/>
    </location>
</feature>
<evidence type="ECO:0000256" key="1">
    <source>
        <dbReference type="SAM" id="MobiDB-lite"/>
    </source>
</evidence>
<feature type="compositionally biased region" description="Polar residues" evidence="1">
    <location>
        <begin position="451"/>
        <end position="467"/>
    </location>
</feature>
<feature type="region of interest" description="Disordered" evidence="1">
    <location>
        <begin position="234"/>
        <end position="253"/>
    </location>
</feature>
<name>A0A8T1W1D1_9STRA</name>
<feature type="region of interest" description="Disordered" evidence="1">
    <location>
        <begin position="515"/>
        <end position="555"/>
    </location>
</feature>
<keyword evidence="3" id="KW-1185">Reference proteome</keyword>
<dbReference type="PANTHER" id="PTHR23339">
    <property type="entry name" value="TYROSINE SPECIFIC PROTEIN PHOSPHATASE AND DUAL SPECIFICITY PROTEIN PHOSPHATASE"/>
    <property type="match status" value="1"/>
</dbReference>
<feature type="region of interest" description="Disordered" evidence="1">
    <location>
        <begin position="440"/>
        <end position="496"/>
    </location>
</feature>
<organism evidence="2 3">
    <name type="scientific">Phytophthora pseudosyringae</name>
    <dbReference type="NCBI Taxonomy" id="221518"/>
    <lineage>
        <taxon>Eukaryota</taxon>
        <taxon>Sar</taxon>
        <taxon>Stramenopiles</taxon>
        <taxon>Oomycota</taxon>
        <taxon>Peronosporomycetes</taxon>
        <taxon>Peronosporales</taxon>
        <taxon>Peronosporaceae</taxon>
        <taxon>Phytophthora</taxon>
    </lineage>
</organism>
<dbReference type="EMBL" id="JAGDFM010000079">
    <property type="protein sequence ID" value="KAG7387417.1"/>
    <property type="molecule type" value="Genomic_DNA"/>
</dbReference>
<reference evidence="2" key="1">
    <citation type="submission" date="2021-02" db="EMBL/GenBank/DDBJ databases">
        <authorList>
            <person name="Palmer J.M."/>
        </authorList>
    </citation>
    <scope>NUCLEOTIDE SEQUENCE</scope>
    <source>
        <strain evidence="2">SCRP734</strain>
    </source>
</reference>
<dbReference type="InterPro" id="IPR050561">
    <property type="entry name" value="PTP"/>
</dbReference>
<accession>A0A8T1W1D1</accession>
<dbReference type="AlphaFoldDB" id="A0A8T1W1D1"/>
<dbReference type="OrthoDB" id="125539at2759"/>
<comment type="caution">
    <text evidence="2">The sequence shown here is derived from an EMBL/GenBank/DDBJ whole genome shotgun (WGS) entry which is preliminary data.</text>
</comment>
<evidence type="ECO:0000313" key="2">
    <source>
        <dbReference type="EMBL" id="KAG7387417.1"/>
    </source>
</evidence>
<proteinExistence type="predicted"/>
<evidence type="ECO:0000313" key="3">
    <source>
        <dbReference type="Proteomes" id="UP000694044"/>
    </source>
</evidence>
<feature type="compositionally biased region" description="Basic and acidic residues" evidence="1">
    <location>
        <begin position="238"/>
        <end position="249"/>
    </location>
</feature>
<protein>
    <submittedName>
        <fullName evidence="2">Dual specificity protein phosphatase cdc14a</fullName>
    </submittedName>
</protein>